<keyword evidence="1" id="KW-0812">Transmembrane</keyword>
<name>A0A0E9WHE4_ANGAN</name>
<dbReference type="AlphaFoldDB" id="A0A0E9WHE4"/>
<sequence length="68" mass="7647">MYTSLVGLSQAKVVHNLFLPVGSANRGLHPRDKMQLVRLLGVPAIFLVLFGPFLKHLWRNAWFGEFAA</sequence>
<feature type="transmembrane region" description="Helical" evidence="1">
    <location>
        <begin position="36"/>
        <end position="54"/>
    </location>
</feature>
<organism evidence="2">
    <name type="scientific">Anguilla anguilla</name>
    <name type="common">European freshwater eel</name>
    <name type="synonym">Muraena anguilla</name>
    <dbReference type="NCBI Taxonomy" id="7936"/>
    <lineage>
        <taxon>Eukaryota</taxon>
        <taxon>Metazoa</taxon>
        <taxon>Chordata</taxon>
        <taxon>Craniata</taxon>
        <taxon>Vertebrata</taxon>
        <taxon>Euteleostomi</taxon>
        <taxon>Actinopterygii</taxon>
        <taxon>Neopterygii</taxon>
        <taxon>Teleostei</taxon>
        <taxon>Anguilliformes</taxon>
        <taxon>Anguillidae</taxon>
        <taxon>Anguilla</taxon>
    </lineage>
</organism>
<accession>A0A0E9WHE4</accession>
<evidence type="ECO:0000256" key="1">
    <source>
        <dbReference type="SAM" id="Phobius"/>
    </source>
</evidence>
<reference evidence="2" key="2">
    <citation type="journal article" date="2015" name="Fish Shellfish Immunol.">
        <title>Early steps in the European eel (Anguilla anguilla)-Vibrio vulnificus interaction in the gills: Role of the RtxA13 toxin.</title>
        <authorList>
            <person name="Callol A."/>
            <person name="Pajuelo D."/>
            <person name="Ebbesson L."/>
            <person name="Teles M."/>
            <person name="MacKenzie S."/>
            <person name="Amaro C."/>
        </authorList>
    </citation>
    <scope>NUCLEOTIDE SEQUENCE</scope>
</reference>
<keyword evidence="1" id="KW-0472">Membrane</keyword>
<evidence type="ECO:0000313" key="2">
    <source>
        <dbReference type="EMBL" id="JAH89005.1"/>
    </source>
</evidence>
<keyword evidence="1" id="KW-1133">Transmembrane helix</keyword>
<dbReference type="EMBL" id="GBXM01019572">
    <property type="protein sequence ID" value="JAH89005.1"/>
    <property type="molecule type" value="Transcribed_RNA"/>
</dbReference>
<protein>
    <submittedName>
        <fullName evidence="2">Uncharacterized protein</fullName>
    </submittedName>
</protein>
<reference evidence="2" key="1">
    <citation type="submission" date="2014-11" db="EMBL/GenBank/DDBJ databases">
        <authorList>
            <person name="Amaro Gonzalez C."/>
        </authorList>
    </citation>
    <scope>NUCLEOTIDE SEQUENCE</scope>
</reference>
<proteinExistence type="predicted"/>